<evidence type="ECO:0000259" key="12">
    <source>
        <dbReference type="Pfam" id="PF07715"/>
    </source>
</evidence>
<evidence type="ECO:0000313" key="14">
    <source>
        <dbReference type="Proteomes" id="UP001239782"/>
    </source>
</evidence>
<dbReference type="Proteomes" id="UP001239782">
    <property type="component" value="Chromosome"/>
</dbReference>
<keyword evidence="4 8" id="KW-0812">Transmembrane</keyword>
<evidence type="ECO:0000256" key="1">
    <source>
        <dbReference type="ARBA" id="ARBA00004571"/>
    </source>
</evidence>
<organism evidence="13 14">
    <name type="scientific">Pleionea litopenaei</name>
    <dbReference type="NCBI Taxonomy" id="3070815"/>
    <lineage>
        <taxon>Bacteria</taxon>
        <taxon>Pseudomonadati</taxon>
        <taxon>Pseudomonadota</taxon>
        <taxon>Gammaproteobacteria</taxon>
        <taxon>Oceanospirillales</taxon>
        <taxon>Pleioneaceae</taxon>
        <taxon>Pleionea</taxon>
    </lineage>
</organism>
<protein>
    <submittedName>
        <fullName evidence="13">TonB-dependent receptor</fullName>
    </submittedName>
</protein>
<comment type="similarity">
    <text evidence="8 9">Belongs to the TonB-dependent receptor family.</text>
</comment>
<dbReference type="Pfam" id="PF07715">
    <property type="entry name" value="Plug"/>
    <property type="match status" value="1"/>
</dbReference>
<feature type="chain" id="PRO_5041339348" evidence="10">
    <location>
        <begin position="30"/>
        <end position="961"/>
    </location>
</feature>
<sequence>MKRNVLANAVKFAIVLSSATSLLSAPVFAAEDEGAEEKKNKITVTGSRIKRSEVEGASPVIVISREDMAAKGHVTVFDALRNLPQNNGFQFEGPESQLFTPDVQTLNLRGFGVGNTLVLVNGRRVANYPAAYQSNASVFNYGSIPAAAIERLEVLTTGASAIYGSDAVAGVVNIILRNDVDETTLTAIYGRPQESSSGQTQIQFVTGSTFDKGNITAAVEFQKFDALKAGDFDDYDSDLDFPYGQGVLLRDIINSNYWEFYWGRDRYVDPLANGVDRCETLNNGSERAFRPDFGWFCGSDGAADTNLRNKKDSISFMLDGIYEVSNDLKLFSNLMYYQSESASGNRYLTISQDILDTDTIVPTPFSFGDYYDWYIAQRRFSATELQRDLDQTFDDKAITFSVGLQGNIGFHDWEAVVNYSAYESTQKNPWWKAESVIDVFLGDYNGIGFFGDNWWEGNGTFGLDTDALFRPLDDNSRALINDAIGIQEYSNETSSLSFQATLTGELGEMDAGAIGYAAVIEHERQELEYKPDERLTQAPPADYLVGSGWWGLTGYTGIGDRDRSAAGIEVSFPLHETFTLNVAGRLDRYDSFSSDIGTRFTPQLTFEWRPQDSVLVRGGYGGSYRAPDMAITYVRSGSFTGATDLVQCFQNEVALGNNPDINNFDTSICDAQSVFTQRVGPQDVGATPLKDETGNTISLGLSVDISETTQLIVDWNRVELEDRIVTESPRLILEEEFECYRAQINDGPNYDPSQSVGRYTCNEIDARVDRGFDNNTGISYLTRLNRTPYNSAKEILTSIDARLLNSWQTEAGNFNFDIVYSNMNKHFYKSTNESDYLDLRNDIYNGGWDFRSSVSATFGYRNDGLSTAITAFRRGSTGVYRPPADLEGDNGRVGPYITWNYTLGYNWSNDFSTRLRVRNVFDQKPPSDSTFLFYDHPWYNPYTYSGAGIGREFFIEANYTF</sequence>
<dbReference type="InterPro" id="IPR037066">
    <property type="entry name" value="Plug_dom_sf"/>
</dbReference>
<proteinExistence type="inferred from homology"/>
<dbReference type="EMBL" id="CP133548">
    <property type="protein sequence ID" value="WMS86129.1"/>
    <property type="molecule type" value="Genomic_DNA"/>
</dbReference>
<dbReference type="Gene3D" id="2.40.170.20">
    <property type="entry name" value="TonB-dependent receptor, beta-barrel domain"/>
    <property type="match status" value="1"/>
</dbReference>
<evidence type="ECO:0000256" key="7">
    <source>
        <dbReference type="ARBA" id="ARBA00023237"/>
    </source>
</evidence>
<evidence type="ECO:0000256" key="5">
    <source>
        <dbReference type="ARBA" id="ARBA00023077"/>
    </source>
</evidence>
<evidence type="ECO:0000313" key="13">
    <source>
        <dbReference type="EMBL" id="WMS86129.1"/>
    </source>
</evidence>
<comment type="subcellular location">
    <subcellularLocation>
        <location evidence="1 8">Cell outer membrane</location>
        <topology evidence="1 8">Multi-pass membrane protein</topology>
    </subcellularLocation>
</comment>
<keyword evidence="10" id="KW-0732">Signal</keyword>
<keyword evidence="2 8" id="KW-0813">Transport</keyword>
<feature type="signal peptide" evidence="10">
    <location>
        <begin position="1"/>
        <end position="29"/>
    </location>
</feature>
<dbReference type="InterPro" id="IPR039426">
    <property type="entry name" value="TonB-dep_rcpt-like"/>
</dbReference>
<reference evidence="13 14" key="1">
    <citation type="submission" date="2023-08" db="EMBL/GenBank/DDBJ databases">
        <title>Pleionea litopenaei sp. nov., isolated from stomach of juvenile Litopenaeus vannamei.</title>
        <authorList>
            <person name="Rho A.M."/>
            <person name="Hwang C.Y."/>
        </authorList>
    </citation>
    <scope>NUCLEOTIDE SEQUENCE [LARGE SCALE GENOMIC DNA]</scope>
    <source>
        <strain evidence="13 14">HL-JVS1</strain>
    </source>
</reference>
<keyword evidence="7 8" id="KW-0998">Cell outer membrane</keyword>
<dbReference type="Pfam" id="PF00593">
    <property type="entry name" value="TonB_dep_Rec_b-barrel"/>
    <property type="match status" value="1"/>
</dbReference>
<dbReference type="InterPro" id="IPR036942">
    <property type="entry name" value="Beta-barrel_TonB_sf"/>
</dbReference>
<keyword evidence="13" id="KW-0675">Receptor</keyword>
<keyword evidence="5 9" id="KW-0798">TonB box</keyword>
<evidence type="ECO:0000256" key="8">
    <source>
        <dbReference type="PROSITE-ProRule" id="PRU01360"/>
    </source>
</evidence>
<evidence type="ECO:0000256" key="10">
    <source>
        <dbReference type="SAM" id="SignalP"/>
    </source>
</evidence>
<dbReference type="PANTHER" id="PTHR47234">
    <property type="match status" value="1"/>
</dbReference>
<keyword evidence="14" id="KW-1185">Reference proteome</keyword>
<evidence type="ECO:0000256" key="2">
    <source>
        <dbReference type="ARBA" id="ARBA00022448"/>
    </source>
</evidence>
<feature type="domain" description="TonB-dependent receptor-like beta-barrel" evidence="11">
    <location>
        <begin position="451"/>
        <end position="920"/>
    </location>
</feature>
<dbReference type="PANTHER" id="PTHR47234:SF1">
    <property type="entry name" value="TONB-DEPENDENT RECEPTOR"/>
    <property type="match status" value="1"/>
</dbReference>
<dbReference type="SUPFAM" id="SSF56935">
    <property type="entry name" value="Porins"/>
    <property type="match status" value="1"/>
</dbReference>
<dbReference type="AlphaFoldDB" id="A0AA51RRE5"/>
<keyword evidence="3 8" id="KW-1134">Transmembrane beta strand</keyword>
<dbReference type="RefSeq" id="WP_309201281.1">
    <property type="nucleotide sequence ID" value="NZ_CP133548.1"/>
</dbReference>
<dbReference type="Gene3D" id="2.170.130.10">
    <property type="entry name" value="TonB-dependent receptor, plug domain"/>
    <property type="match status" value="1"/>
</dbReference>
<evidence type="ECO:0000259" key="11">
    <source>
        <dbReference type="Pfam" id="PF00593"/>
    </source>
</evidence>
<keyword evidence="6 8" id="KW-0472">Membrane</keyword>
<feature type="domain" description="TonB-dependent receptor plug" evidence="12">
    <location>
        <begin position="56"/>
        <end position="171"/>
    </location>
</feature>
<dbReference type="InterPro" id="IPR012910">
    <property type="entry name" value="Plug_dom"/>
</dbReference>
<evidence type="ECO:0000256" key="3">
    <source>
        <dbReference type="ARBA" id="ARBA00022452"/>
    </source>
</evidence>
<dbReference type="InterPro" id="IPR000531">
    <property type="entry name" value="Beta-barrel_TonB"/>
</dbReference>
<dbReference type="PROSITE" id="PS52016">
    <property type="entry name" value="TONB_DEPENDENT_REC_3"/>
    <property type="match status" value="1"/>
</dbReference>
<dbReference type="KEGG" id="plei:Q9312_12960"/>
<evidence type="ECO:0000256" key="4">
    <source>
        <dbReference type="ARBA" id="ARBA00022692"/>
    </source>
</evidence>
<evidence type="ECO:0000256" key="6">
    <source>
        <dbReference type="ARBA" id="ARBA00023136"/>
    </source>
</evidence>
<evidence type="ECO:0000256" key="9">
    <source>
        <dbReference type="RuleBase" id="RU003357"/>
    </source>
</evidence>
<accession>A0AA51RRE5</accession>
<dbReference type="GO" id="GO:0009279">
    <property type="term" value="C:cell outer membrane"/>
    <property type="evidence" value="ECO:0007669"/>
    <property type="project" value="UniProtKB-SubCell"/>
</dbReference>
<name>A0AA51RRE5_9GAMM</name>
<gene>
    <name evidence="13" type="ORF">Q9312_12960</name>
</gene>